<evidence type="ECO:0000313" key="1">
    <source>
        <dbReference type="EMBL" id="MCZ4517558.1"/>
    </source>
</evidence>
<proteinExistence type="predicted"/>
<dbReference type="SUPFAM" id="SSF54909">
    <property type="entry name" value="Dimeric alpha+beta barrel"/>
    <property type="match status" value="1"/>
</dbReference>
<gene>
    <name evidence="1" type="ORF">O4220_03455</name>
</gene>
<organism evidence="1 2">
    <name type="scientific">Rhodococcus ruber</name>
    <dbReference type="NCBI Taxonomy" id="1830"/>
    <lineage>
        <taxon>Bacteria</taxon>
        <taxon>Bacillati</taxon>
        <taxon>Actinomycetota</taxon>
        <taxon>Actinomycetes</taxon>
        <taxon>Mycobacteriales</taxon>
        <taxon>Nocardiaceae</taxon>
        <taxon>Rhodococcus</taxon>
    </lineage>
</organism>
<accession>A0ABT4M9B2</accession>
<keyword evidence="2" id="KW-1185">Reference proteome</keyword>
<evidence type="ECO:0000313" key="2">
    <source>
        <dbReference type="Proteomes" id="UP001081071"/>
    </source>
</evidence>
<comment type="caution">
    <text evidence="1">The sequence shown here is derived from an EMBL/GenBank/DDBJ whole genome shotgun (WGS) entry which is preliminary data.</text>
</comment>
<name>A0ABT4M9B2_9NOCA</name>
<protein>
    <recommendedName>
        <fullName evidence="3">Muconolactone isomerase domain-containing protein</fullName>
    </recommendedName>
</protein>
<sequence length="96" mass="10347">MQFLVLSRRRVEQYSDEDFAAVLPAETDAVRALYADGVVRQIWLRGDVAGAAFVVEAENASVARSTVDALPMASSGLSEFTVIPLSPYRGFGPVPT</sequence>
<dbReference type="Proteomes" id="UP001081071">
    <property type="component" value="Unassembled WGS sequence"/>
</dbReference>
<reference evidence="1" key="1">
    <citation type="submission" date="2022-12" db="EMBL/GenBank/DDBJ databases">
        <authorList>
            <person name="Krivoruchko A.V."/>
            <person name="Elkin A."/>
        </authorList>
    </citation>
    <scope>NUCLEOTIDE SEQUENCE</scope>
    <source>
        <strain evidence="1">IEGM 1391</strain>
    </source>
</reference>
<dbReference type="RefSeq" id="WP_269602165.1">
    <property type="nucleotide sequence ID" value="NZ_JAPWIJ010000001.1"/>
</dbReference>
<dbReference type="EMBL" id="JAPWIJ010000001">
    <property type="protein sequence ID" value="MCZ4517558.1"/>
    <property type="molecule type" value="Genomic_DNA"/>
</dbReference>
<dbReference type="Gene3D" id="3.30.70.1060">
    <property type="entry name" value="Dimeric alpha+beta barrel"/>
    <property type="match status" value="1"/>
</dbReference>
<evidence type="ECO:0008006" key="3">
    <source>
        <dbReference type="Google" id="ProtNLM"/>
    </source>
</evidence>
<dbReference type="InterPro" id="IPR011008">
    <property type="entry name" value="Dimeric_a/b-barrel"/>
</dbReference>